<dbReference type="RefSeq" id="XP_001383422.2">
    <property type="nucleotide sequence ID" value="XM_001383385.1"/>
</dbReference>
<name>A3LRI8_PICST</name>
<evidence type="ECO:0000313" key="3">
    <source>
        <dbReference type="EMBL" id="ABN65393.2"/>
    </source>
</evidence>
<sequence length="457" mass="52942">MKLLSLHIVAFLSSLFHPPPFELNHVNNGVCFYVEKPQTLRLSLDRSEGSLPLIIFNHKELDLVTNLPDIFTFADDYSHDYKNIKYVKVSNEKTGVSTFSLNIDKLKKPKSVYYNSRAEFPLAYKLIEPNGIYCIYVPVLNMPSGRLPNNFRVLASLETGHAMIQESLSHVRFNREKVLMLVLSVIHVFESFRWNKEKLSRAKVYYLTYFVMNIAIALLSRFLLSGIGPIYMILFVVVGVTLGRVFFFNFGFLDSKKKLQYFALWLAAYSSSVYVLTFLEPYTNTVMDVEGVTFTNLVNNILLTGHDNQTISELYYHDVFFPIAYPVGAGLLFVAILLLYSERILLKNEKRKTAIVFQRQLASSVLLYAVWFTMFVAIYYYVFYFERIYPRNVSTIFEIFDSDNVDHFNRVKEITMHLVANDLMIWQSSKYALVKGDQHYSMDEESAMAFADDKRST</sequence>
<accession>A3LRI8</accession>
<dbReference type="InParanoid" id="A3LRI8"/>
<proteinExistence type="predicted"/>
<feature type="transmembrane region" description="Helical" evidence="1">
    <location>
        <begin position="361"/>
        <end position="382"/>
    </location>
</feature>
<keyword evidence="1" id="KW-0472">Membrane</keyword>
<feature type="transmembrane region" description="Helical" evidence="1">
    <location>
        <begin position="259"/>
        <end position="279"/>
    </location>
</feature>
<feature type="chain" id="PRO_5002654983" evidence="2">
    <location>
        <begin position="17"/>
        <end position="457"/>
    </location>
</feature>
<feature type="transmembrane region" description="Helical" evidence="1">
    <location>
        <begin position="319"/>
        <end position="340"/>
    </location>
</feature>
<feature type="transmembrane region" description="Helical" evidence="1">
    <location>
        <begin position="230"/>
        <end position="252"/>
    </location>
</feature>
<evidence type="ECO:0000313" key="4">
    <source>
        <dbReference type="Proteomes" id="UP000002258"/>
    </source>
</evidence>
<evidence type="ECO:0000256" key="2">
    <source>
        <dbReference type="SAM" id="SignalP"/>
    </source>
</evidence>
<dbReference type="OrthoDB" id="4020022at2759"/>
<reference evidence="3 4" key="1">
    <citation type="journal article" date="2007" name="Nat. Biotechnol.">
        <title>Genome sequence of the lignocellulose-bioconverting and xylose-fermenting yeast Pichia stipitis.</title>
        <authorList>
            <person name="Jeffries T.W."/>
            <person name="Grigoriev I.V."/>
            <person name="Grimwood J."/>
            <person name="Laplaza J.M."/>
            <person name="Aerts A."/>
            <person name="Salamov A."/>
            <person name="Schmutz J."/>
            <person name="Lindquist E."/>
            <person name="Dehal P."/>
            <person name="Shapiro H."/>
            <person name="Jin Y.S."/>
            <person name="Passoth V."/>
            <person name="Richardson P.M."/>
        </authorList>
    </citation>
    <scope>NUCLEOTIDE SEQUENCE [LARGE SCALE GENOMIC DNA]</scope>
    <source>
        <strain evidence="4">ATCC 58785 / CBS 6054 / NBRC 10063 / NRRL Y-11545</strain>
    </source>
</reference>
<keyword evidence="4" id="KW-1185">Reference proteome</keyword>
<keyword evidence="2" id="KW-0732">Signal</keyword>
<dbReference type="HOGENOM" id="CLU_598662_0_0_1"/>
<dbReference type="GeneID" id="4838158"/>
<dbReference type="KEGG" id="pic:PICST_30705"/>
<dbReference type="EMBL" id="CP000497">
    <property type="protein sequence ID" value="ABN65393.2"/>
    <property type="molecule type" value="Genomic_DNA"/>
</dbReference>
<feature type="signal peptide" evidence="2">
    <location>
        <begin position="1"/>
        <end position="16"/>
    </location>
</feature>
<organism evidence="3 4">
    <name type="scientific">Scheffersomyces stipitis (strain ATCC 58785 / CBS 6054 / NBRC 10063 / NRRL Y-11545)</name>
    <name type="common">Yeast</name>
    <name type="synonym">Pichia stipitis</name>
    <dbReference type="NCBI Taxonomy" id="322104"/>
    <lineage>
        <taxon>Eukaryota</taxon>
        <taxon>Fungi</taxon>
        <taxon>Dikarya</taxon>
        <taxon>Ascomycota</taxon>
        <taxon>Saccharomycotina</taxon>
        <taxon>Pichiomycetes</taxon>
        <taxon>Debaryomycetaceae</taxon>
        <taxon>Scheffersomyces</taxon>
    </lineage>
</organism>
<evidence type="ECO:0000256" key="1">
    <source>
        <dbReference type="SAM" id="Phobius"/>
    </source>
</evidence>
<gene>
    <name evidence="3" type="ORF">PICST_30705</name>
</gene>
<protein>
    <submittedName>
        <fullName evidence="3">Uncharacterized protein</fullName>
    </submittedName>
</protein>
<keyword evidence="1" id="KW-0812">Transmembrane</keyword>
<keyword evidence="1" id="KW-1133">Transmembrane helix</keyword>
<dbReference type="Proteomes" id="UP000002258">
    <property type="component" value="Chromosome 3"/>
</dbReference>
<dbReference type="AlphaFoldDB" id="A3LRI8"/>
<feature type="transmembrane region" description="Helical" evidence="1">
    <location>
        <begin position="206"/>
        <end position="224"/>
    </location>
</feature>